<evidence type="ECO:0000313" key="2">
    <source>
        <dbReference type="EMBL" id="OAT11357.1"/>
    </source>
</evidence>
<evidence type="ECO:0000256" key="1">
    <source>
        <dbReference type="SAM" id="SignalP"/>
    </source>
</evidence>
<dbReference type="AlphaFoldDB" id="A0A179UW89"/>
<keyword evidence="3" id="KW-1185">Reference proteome</keyword>
<name>A0A179UW89_BLAGS</name>
<dbReference type="KEGG" id="bgh:BDBG_17510"/>
<keyword evidence="1" id="KW-0732">Signal</keyword>
<feature type="chain" id="PRO_5008107590" evidence="1">
    <location>
        <begin position="19"/>
        <end position="80"/>
    </location>
</feature>
<dbReference type="RefSeq" id="XP_031579800.1">
    <property type="nucleotide sequence ID" value="XM_031725207.1"/>
</dbReference>
<dbReference type="Proteomes" id="UP000002038">
    <property type="component" value="Unassembled WGS sequence"/>
</dbReference>
<protein>
    <submittedName>
        <fullName evidence="2">Uncharacterized protein</fullName>
    </submittedName>
</protein>
<dbReference type="EMBL" id="GG657463">
    <property type="protein sequence ID" value="OAT11357.1"/>
    <property type="molecule type" value="Genomic_DNA"/>
</dbReference>
<dbReference type="OrthoDB" id="4175271at2759"/>
<proteinExistence type="predicted"/>
<dbReference type="VEuPathDB" id="FungiDB:BDBG_17510"/>
<accession>A0A179UW89</accession>
<dbReference type="GeneID" id="42529185"/>
<sequence length="80" mass="8885">MKLTPLSLSSLLVTPILAINGRCDARSEWGSRPDCICIDRNECTNKWKGHAVQGSPDNWPCPWDATQCLGLHVRLPVRDA</sequence>
<organism evidence="2 3">
    <name type="scientific">Blastomyces gilchristii (strain SLH14081)</name>
    <name type="common">Blastomyces dermatitidis</name>
    <dbReference type="NCBI Taxonomy" id="559298"/>
    <lineage>
        <taxon>Eukaryota</taxon>
        <taxon>Fungi</taxon>
        <taxon>Dikarya</taxon>
        <taxon>Ascomycota</taxon>
        <taxon>Pezizomycotina</taxon>
        <taxon>Eurotiomycetes</taxon>
        <taxon>Eurotiomycetidae</taxon>
        <taxon>Onygenales</taxon>
        <taxon>Ajellomycetaceae</taxon>
        <taxon>Blastomyces</taxon>
    </lineage>
</organism>
<evidence type="ECO:0000313" key="3">
    <source>
        <dbReference type="Proteomes" id="UP000002038"/>
    </source>
</evidence>
<gene>
    <name evidence="2" type="ORF">BDBG_17510</name>
</gene>
<feature type="signal peptide" evidence="1">
    <location>
        <begin position="1"/>
        <end position="18"/>
    </location>
</feature>
<reference evidence="3" key="1">
    <citation type="journal article" date="2015" name="PLoS Genet.">
        <title>The dynamic genome and transcriptome of the human fungal pathogen Blastomyces and close relative Emmonsia.</title>
        <authorList>
            <person name="Munoz J.F."/>
            <person name="Gauthier G.M."/>
            <person name="Desjardins C.A."/>
            <person name="Gallo J.E."/>
            <person name="Holder J."/>
            <person name="Sullivan T.D."/>
            <person name="Marty A.J."/>
            <person name="Carmen J.C."/>
            <person name="Chen Z."/>
            <person name="Ding L."/>
            <person name="Gujja S."/>
            <person name="Magrini V."/>
            <person name="Misas E."/>
            <person name="Mitreva M."/>
            <person name="Priest M."/>
            <person name="Saif S."/>
            <person name="Whiston E.A."/>
            <person name="Young S."/>
            <person name="Zeng Q."/>
            <person name="Goldman W.E."/>
            <person name="Mardis E.R."/>
            <person name="Taylor J.W."/>
            <person name="McEwen J.G."/>
            <person name="Clay O.K."/>
            <person name="Klein B.S."/>
            <person name="Cuomo C.A."/>
        </authorList>
    </citation>
    <scope>NUCLEOTIDE SEQUENCE [LARGE SCALE GENOMIC DNA]</scope>
    <source>
        <strain evidence="3">SLH14081</strain>
    </source>
</reference>